<feature type="compositionally biased region" description="Low complexity" evidence="1">
    <location>
        <begin position="179"/>
        <end position="190"/>
    </location>
</feature>
<protein>
    <recommendedName>
        <fullName evidence="3">Phage portal protein</fullName>
    </recommendedName>
</protein>
<evidence type="ECO:0000313" key="2">
    <source>
        <dbReference type="EMBL" id="KKK89691.1"/>
    </source>
</evidence>
<organism evidence="2">
    <name type="scientific">marine sediment metagenome</name>
    <dbReference type="NCBI Taxonomy" id="412755"/>
    <lineage>
        <taxon>unclassified sequences</taxon>
        <taxon>metagenomes</taxon>
        <taxon>ecological metagenomes</taxon>
    </lineage>
</organism>
<feature type="non-terminal residue" evidence="2">
    <location>
        <position position="1"/>
    </location>
</feature>
<evidence type="ECO:0008006" key="3">
    <source>
        <dbReference type="Google" id="ProtNLM"/>
    </source>
</evidence>
<sequence>TNYAGWANRSKMMLLTHGVEAMELGKQTDSGFIVDPRKFQTSDIARFWRVPGFMIGLEEKTSSWGTGVAEMKQALITFTFKPWTDRWAQALAQALLTEEEQEEYFIEFLYADLLRGDLKSQMESYKTGREIGVLCPNDIRRLENMNPIPEEKGGNDYHVPMNWSVSGAPKELPAPKPAEPAQIEGPSPENGENEENGVTASAHAQIGTQFKRLIHDAANRITQKETKRIRHLAKNYLGKPGGFQQSFEAFYDSFPEYIKGLMLPTLLTFAAALQNGSANENDLDPFVSEYASTLGADHAANSRAELRQIMGPASQDAIDEAVRLMDEWEQRRPDEIAGREIVAFAEAVDTFTFAANGVEDSNS</sequence>
<comment type="caution">
    <text evidence="2">The sequence shown here is derived from an EMBL/GenBank/DDBJ whole genome shotgun (WGS) entry which is preliminary data.</text>
</comment>
<gene>
    <name evidence="2" type="ORF">LCGC14_2730560</name>
</gene>
<dbReference type="InterPro" id="IPR006944">
    <property type="entry name" value="Phage/GTA_portal"/>
</dbReference>
<evidence type="ECO:0000256" key="1">
    <source>
        <dbReference type="SAM" id="MobiDB-lite"/>
    </source>
</evidence>
<reference evidence="2" key="1">
    <citation type="journal article" date="2015" name="Nature">
        <title>Complex archaea that bridge the gap between prokaryotes and eukaryotes.</title>
        <authorList>
            <person name="Spang A."/>
            <person name="Saw J.H."/>
            <person name="Jorgensen S.L."/>
            <person name="Zaremba-Niedzwiedzka K."/>
            <person name="Martijn J."/>
            <person name="Lind A.E."/>
            <person name="van Eijk R."/>
            <person name="Schleper C."/>
            <person name="Guy L."/>
            <person name="Ettema T.J."/>
        </authorList>
    </citation>
    <scope>NUCLEOTIDE SEQUENCE</scope>
</reference>
<name>A0A0F9BZ32_9ZZZZ</name>
<dbReference type="EMBL" id="LAZR01049418">
    <property type="protein sequence ID" value="KKK89691.1"/>
    <property type="molecule type" value="Genomic_DNA"/>
</dbReference>
<accession>A0A0F9BZ32</accession>
<dbReference type="AlphaFoldDB" id="A0A0F9BZ32"/>
<proteinExistence type="predicted"/>
<dbReference type="Pfam" id="PF04860">
    <property type="entry name" value="Phage_portal"/>
    <property type="match status" value="1"/>
</dbReference>
<feature type="region of interest" description="Disordered" evidence="1">
    <location>
        <begin position="165"/>
        <end position="197"/>
    </location>
</feature>